<evidence type="ECO:0000313" key="3">
    <source>
        <dbReference type="Proteomes" id="UP001217838"/>
    </source>
</evidence>
<feature type="region of interest" description="Disordered" evidence="1">
    <location>
        <begin position="26"/>
        <end position="82"/>
    </location>
</feature>
<sequence>MRISWHVHRRFGGLTLLGALLSACPGEGGSTETATTGSSTTDAATTEAPTTGMPTTTTTTTTDGTTTPTSTGEASSTSGGEEIDPRIADCLRINACEADGGSPFGLQTCLAHALDVPWTWAATGTMRMAIEVMECKLAAPDCEGVRACTPALEPFAEICQDNVGWSVCEGDQWVFCDEFGAPLRAMDCAAAGQTCGFEAWAGCGLEPCEYGVTEAKCDPNEPDVLIECDPDGFLSRVDCRTQNNFVIVGGKDGDKVFTIAGETCGFDPMRNATACVGTGEPCDFFSQQCDGDVLETCAGGKIGRRDCSTVEPAGQGCGYIQAGPFTGGASCGLIDTACSLDAPESCDGATISFCDWNQPGTIDCVAAGYSGCATTDYAGRTVAYCTP</sequence>
<name>A0ABT5B8X3_9BACT</name>
<gene>
    <name evidence="2" type="ORF">POL58_22660</name>
</gene>
<dbReference type="PROSITE" id="PS51257">
    <property type="entry name" value="PROKAR_LIPOPROTEIN"/>
    <property type="match status" value="1"/>
</dbReference>
<evidence type="ECO:0000256" key="1">
    <source>
        <dbReference type="SAM" id="MobiDB-lite"/>
    </source>
</evidence>
<dbReference type="EMBL" id="JAQNDN010000013">
    <property type="protein sequence ID" value="MDC0670576.1"/>
    <property type="molecule type" value="Genomic_DNA"/>
</dbReference>
<dbReference type="Proteomes" id="UP001217838">
    <property type="component" value="Unassembled WGS sequence"/>
</dbReference>
<accession>A0ABT5B8X3</accession>
<protein>
    <submittedName>
        <fullName evidence="2">Uncharacterized protein</fullName>
    </submittedName>
</protein>
<reference evidence="2 3" key="1">
    <citation type="submission" date="2022-11" db="EMBL/GenBank/DDBJ databases">
        <title>Minimal conservation of predation-associated metabolite biosynthetic gene clusters underscores biosynthetic potential of Myxococcota including descriptions for ten novel species: Archangium lansinium sp. nov., Myxococcus landrumus sp. nov., Nannocystis bai.</title>
        <authorList>
            <person name="Ahearne A."/>
            <person name="Stevens C."/>
            <person name="Dowd S."/>
        </authorList>
    </citation>
    <scope>NUCLEOTIDE SEQUENCE [LARGE SCALE GENOMIC DNA]</scope>
    <source>
        <strain evidence="2 3">NCELM</strain>
    </source>
</reference>
<evidence type="ECO:0000313" key="2">
    <source>
        <dbReference type="EMBL" id="MDC0670576.1"/>
    </source>
</evidence>
<comment type="caution">
    <text evidence="2">The sequence shown here is derived from an EMBL/GenBank/DDBJ whole genome shotgun (WGS) entry which is preliminary data.</text>
</comment>
<keyword evidence="3" id="KW-1185">Reference proteome</keyword>
<organism evidence="2 3">
    <name type="scientific">Nannocystis radixulma</name>
    <dbReference type="NCBI Taxonomy" id="2995305"/>
    <lineage>
        <taxon>Bacteria</taxon>
        <taxon>Pseudomonadati</taxon>
        <taxon>Myxococcota</taxon>
        <taxon>Polyangia</taxon>
        <taxon>Nannocystales</taxon>
        <taxon>Nannocystaceae</taxon>
        <taxon>Nannocystis</taxon>
    </lineage>
</organism>
<feature type="compositionally biased region" description="Low complexity" evidence="1">
    <location>
        <begin position="30"/>
        <end position="80"/>
    </location>
</feature>
<dbReference type="RefSeq" id="WP_272000393.1">
    <property type="nucleotide sequence ID" value="NZ_JAQNDN010000013.1"/>
</dbReference>
<proteinExistence type="predicted"/>